<dbReference type="EMBL" id="MN739991">
    <property type="protein sequence ID" value="QHT81778.1"/>
    <property type="molecule type" value="Genomic_DNA"/>
</dbReference>
<keyword evidence="1" id="KW-0175">Coiled coil</keyword>
<protein>
    <submittedName>
        <fullName evidence="2">Uncharacterized protein</fullName>
    </submittedName>
</protein>
<sequence>MDWLTNLSIKNHIKDVKDVKYSPNQLAINKINQQLKDNFKFIKYDGIILNTFSEKLLKQNNMDVIKTIVYLDGLSKKEIIDSFESIVKELETCNEIEEVYKNIITKKQENSKLAQENYDKLLEKTNKLNLDEETLINKLHILEEQVAMNTKLFEEQQQIKQEAFDKKQEAFDKKQEVFDKDILKQHKKLELLTNTIDGVFRTEIYEDEFNIPESQFVEKGRLIQLKPDIYSVDNGLLFSNHKDNYFKELIKYENNINKKLLFNYDKLLPENEYVILIHIKAHHAYNLNDLIKNGSIIYYINEFNVIYITNFGRIIKINPTLNLHCPTDYCGQRGYLQYRPMTNIIYKQNKLYNKSGYHPYEEREILDYELQPLPYRMPKLFLTVIEAFQQQNTDMMQECCKKYLDITRESERKTEILTALQFNKILNEKNTIIANKDAEITEHLTIIDLQSTELDKLKVEIAKLKTALQSTLNL</sequence>
<name>A0A6C0HM53_9ZZZZ</name>
<evidence type="ECO:0000256" key="1">
    <source>
        <dbReference type="SAM" id="Coils"/>
    </source>
</evidence>
<reference evidence="2" key="1">
    <citation type="journal article" date="2020" name="Nature">
        <title>Giant virus diversity and host interactions through global metagenomics.</title>
        <authorList>
            <person name="Schulz F."/>
            <person name="Roux S."/>
            <person name="Paez-Espino D."/>
            <person name="Jungbluth S."/>
            <person name="Walsh D.A."/>
            <person name="Denef V.J."/>
            <person name="McMahon K.D."/>
            <person name="Konstantinidis K.T."/>
            <person name="Eloe-Fadrosh E.A."/>
            <person name="Kyrpides N.C."/>
            <person name="Woyke T."/>
        </authorList>
    </citation>
    <scope>NUCLEOTIDE SEQUENCE</scope>
    <source>
        <strain evidence="2">GVMAG-M-3300023184-13</strain>
    </source>
</reference>
<evidence type="ECO:0000313" key="2">
    <source>
        <dbReference type="EMBL" id="QHT81778.1"/>
    </source>
</evidence>
<organism evidence="2">
    <name type="scientific">viral metagenome</name>
    <dbReference type="NCBI Taxonomy" id="1070528"/>
    <lineage>
        <taxon>unclassified sequences</taxon>
        <taxon>metagenomes</taxon>
        <taxon>organismal metagenomes</taxon>
    </lineage>
</organism>
<accession>A0A6C0HM53</accession>
<feature type="coiled-coil region" evidence="1">
    <location>
        <begin position="447"/>
        <end position="474"/>
    </location>
</feature>
<proteinExistence type="predicted"/>
<dbReference type="AlphaFoldDB" id="A0A6C0HM53"/>